<dbReference type="InterPro" id="IPR000086">
    <property type="entry name" value="NUDIX_hydrolase_dom"/>
</dbReference>
<dbReference type="OrthoDB" id="9806150at2"/>
<dbReference type="InterPro" id="IPR020084">
    <property type="entry name" value="NUDIX_hydrolase_CS"/>
</dbReference>
<evidence type="ECO:0000259" key="3">
    <source>
        <dbReference type="PROSITE" id="PS51462"/>
    </source>
</evidence>
<feature type="domain" description="Nudix hydrolase" evidence="3">
    <location>
        <begin position="39"/>
        <end position="172"/>
    </location>
</feature>
<dbReference type="AlphaFoldDB" id="B8GP84"/>
<organism evidence="4 5">
    <name type="scientific">Thioalkalivibrio sulfidiphilus (strain HL-EbGR7)</name>
    <dbReference type="NCBI Taxonomy" id="396588"/>
    <lineage>
        <taxon>Bacteria</taxon>
        <taxon>Pseudomonadati</taxon>
        <taxon>Pseudomonadota</taxon>
        <taxon>Gammaproteobacteria</taxon>
        <taxon>Chromatiales</taxon>
        <taxon>Ectothiorhodospiraceae</taxon>
        <taxon>Thioalkalivibrio</taxon>
    </lineage>
</organism>
<dbReference type="PANTHER" id="PTHR11839:SF12">
    <property type="entry name" value="ADP COMPOUNDS HYDROLASE NUDE"/>
    <property type="match status" value="1"/>
</dbReference>
<proteinExistence type="predicted"/>
<keyword evidence="5" id="KW-1185">Reference proteome</keyword>
<dbReference type="GO" id="GO:0019144">
    <property type="term" value="F:ADP-sugar diphosphatase activity"/>
    <property type="evidence" value="ECO:0007669"/>
    <property type="project" value="TreeGrafter"/>
</dbReference>
<dbReference type="RefSeq" id="WP_012639467.1">
    <property type="nucleotide sequence ID" value="NC_011901.1"/>
</dbReference>
<dbReference type="GO" id="GO:0006753">
    <property type="term" value="P:nucleoside phosphate metabolic process"/>
    <property type="evidence" value="ECO:0007669"/>
    <property type="project" value="TreeGrafter"/>
</dbReference>
<dbReference type="Pfam" id="PF00293">
    <property type="entry name" value="NUDIX"/>
    <property type="match status" value="1"/>
</dbReference>
<dbReference type="HOGENOM" id="CLU_062658_4_0_6"/>
<name>B8GP84_THISH</name>
<dbReference type="STRING" id="396588.Tgr7_2931"/>
<accession>B8GP84</accession>
<evidence type="ECO:0000256" key="1">
    <source>
        <dbReference type="ARBA" id="ARBA00001946"/>
    </source>
</evidence>
<keyword evidence="2 4" id="KW-0378">Hydrolase</keyword>
<dbReference type="Proteomes" id="UP000002383">
    <property type="component" value="Chromosome"/>
</dbReference>
<dbReference type="FunFam" id="3.90.79.10:FF:000006">
    <property type="entry name" value="ADP compounds hydrolase NudE"/>
    <property type="match status" value="1"/>
</dbReference>
<dbReference type="Gene3D" id="3.90.79.10">
    <property type="entry name" value="Nucleoside Triphosphate Pyrophosphohydrolase"/>
    <property type="match status" value="1"/>
</dbReference>
<dbReference type="PANTHER" id="PTHR11839">
    <property type="entry name" value="UDP/ADP-SUGAR PYROPHOSPHATASE"/>
    <property type="match status" value="1"/>
</dbReference>
<dbReference type="NCBIfam" id="NF008736">
    <property type="entry name" value="PRK11762.1"/>
    <property type="match status" value="1"/>
</dbReference>
<gene>
    <name evidence="4" type="ordered locus">Tgr7_2931</name>
</gene>
<dbReference type="PROSITE" id="PS51462">
    <property type="entry name" value="NUDIX"/>
    <property type="match status" value="1"/>
</dbReference>
<dbReference type="KEGG" id="tgr:Tgr7_2931"/>
<dbReference type="PROSITE" id="PS00893">
    <property type="entry name" value="NUDIX_BOX"/>
    <property type="match status" value="1"/>
</dbReference>
<evidence type="ECO:0000313" key="5">
    <source>
        <dbReference type="Proteomes" id="UP000002383"/>
    </source>
</evidence>
<protein>
    <submittedName>
        <fullName evidence="4">NUDIX hydrolase</fullName>
    </submittedName>
</protein>
<dbReference type="GO" id="GO:0019693">
    <property type="term" value="P:ribose phosphate metabolic process"/>
    <property type="evidence" value="ECO:0007669"/>
    <property type="project" value="TreeGrafter"/>
</dbReference>
<dbReference type="eggNOG" id="COG0494">
    <property type="taxonomic scope" value="Bacteria"/>
</dbReference>
<sequence length="180" mass="20290">MRKKPRILSSRTVARSRLFHVEELELQFSNGVSTRYERLVGSGRGAVLIVPVMHDGTVLLIREYAAGTDRYELALPKGRIETGEDLLLAANREIMEEIGYGARTLTHLTSLTVAPGYLSHTTHVVLAQDLHEQRLEGDEPEEIEVVPWPLSDIEQLLSRDDFTEARSIAALYLTRERLKA</sequence>
<dbReference type="SUPFAM" id="SSF55811">
    <property type="entry name" value="Nudix"/>
    <property type="match status" value="1"/>
</dbReference>
<evidence type="ECO:0000256" key="2">
    <source>
        <dbReference type="ARBA" id="ARBA00022801"/>
    </source>
</evidence>
<dbReference type="CDD" id="cd24156">
    <property type="entry name" value="NUDIX_ADPRase_NudE"/>
    <property type="match status" value="1"/>
</dbReference>
<dbReference type="EMBL" id="CP001339">
    <property type="protein sequence ID" value="ACL74004.1"/>
    <property type="molecule type" value="Genomic_DNA"/>
</dbReference>
<dbReference type="GO" id="GO:0005829">
    <property type="term" value="C:cytosol"/>
    <property type="evidence" value="ECO:0007669"/>
    <property type="project" value="TreeGrafter"/>
</dbReference>
<reference evidence="4 5" key="1">
    <citation type="journal article" date="2011" name="Stand. Genomic Sci.">
        <title>Complete genome sequence of 'Thioalkalivibrio sulfidophilus' HL-EbGr7.</title>
        <authorList>
            <person name="Muyzer G."/>
            <person name="Sorokin D.Y."/>
            <person name="Mavromatis K."/>
            <person name="Lapidus A."/>
            <person name="Clum A."/>
            <person name="Ivanova N."/>
            <person name="Pati A."/>
            <person name="d'Haeseleer P."/>
            <person name="Woyke T."/>
            <person name="Kyrpides N.C."/>
        </authorList>
    </citation>
    <scope>NUCLEOTIDE SEQUENCE [LARGE SCALE GENOMIC DNA]</scope>
    <source>
        <strain evidence="4 5">HL-EbGR7</strain>
    </source>
</reference>
<evidence type="ECO:0000313" key="4">
    <source>
        <dbReference type="EMBL" id="ACL74004.1"/>
    </source>
</evidence>
<dbReference type="InterPro" id="IPR015797">
    <property type="entry name" value="NUDIX_hydrolase-like_dom_sf"/>
</dbReference>
<comment type="cofactor">
    <cofactor evidence="1">
        <name>Mg(2+)</name>
        <dbReference type="ChEBI" id="CHEBI:18420"/>
    </cofactor>
</comment>